<feature type="domain" description="Pellino FHA" evidence="1">
    <location>
        <begin position="1"/>
        <end position="53"/>
    </location>
</feature>
<dbReference type="PANTHER" id="PTHR12098">
    <property type="entry name" value="E3 UBIQUITIN-PROTEIN LIGASE PELLINO-RELATED"/>
    <property type="match status" value="1"/>
</dbReference>
<protein>
    <recommendedName>
        <fullName evidence="1">Pellino FHA domain-containing protein</fullName>
    </recommendedName>
</protein>
<organism evidence="2 3">
    <name type="scientific">Monopterus albus</name>
    <name type="common">Swamp eel</name>
    <dbReference type="NCBI Taxonomy" id="43700"/>
    <lineage>
        <taxon>Eukaryota</taxon>
        <taxon>Metazoa</taxon>
        <taxon>Chordata</taxon>
        <taxon>Craniata</taxon>
        <taxon>Vertebrata</taxon>
        <taxon>Euteleostomi</taxon>
        <taxon>Actinopterygii</taxon>
        <taxon>Neopterygii</taxon>
        <taxon>Teleostei</taxon>
        <taxon>Neoteleostei</taxon>
        <taxon>Acanthomorphata</taxon>
        <taxon>Anabantaria</taxon>
        <taxon>Synbranchiformes</taxon>
        <taxon>Synbranchidae</taxon>
        <taxon>Monopterus</taxon>
    </lineage>
</organism>
<evidence type="ECO:0000259" key="1">
    <source>
        <dbReference type="Pfam" id="PF04710"/>
    </source>
</evidence>
<dbReference type="GO" id="GO:0070534">
    <property type="term" value="P:protein K63-linked ubiquitination"/>
    <property type="evidence" value="ECO:0007669"/>
    <property type="project" value="TreeGrafter"/>
</dbReference>
<reference evidence="2" key="2">
    <citation type="submission" date="2025-09" db="UniProtKB">
        <authorList>
            <consortium name="Ensembl"/>
        </authorList>
    </citation>
    <scope>IDENTIFICATION</scope>
</reference>
<keyword evidence="3" id="KW-1185">Reference proteome</keyword>
<dbReference type="PANTHER" id="PTHR12098:SF9">
    <property type="entry name" value="E3 UBIQUITIN-PROTEIN LIGASE PELLINO HOMOLOG 3"/>
    <property type="match status" value="1"/>
</dbReference>
<proteinExistence type="predicted"/>
<dbReference type="InterPro" id="IPR006800">
    <property type="entry name" value="Pellino_fam"/>
</dbReference>
<accession>A0A3Q3Q9P8</accession>
<reference evidence="2" key="1">
    <citation type="submission" date="2025-08" db="UniProtKB">
        <authorList>
            <consortium name="Ensembl"/>
        </authorList>
    </citation>
    <scope>IDENTIFICATION</scope>
</reference>
<dbReference type="STRING" id="43700.ENSMALP00000007576"/>
<dbReference type="GO" id="GO:0008592">
    <property type="term" value="P:regulation of Toll signaling pathway"/>
    <property type="evidence" value="ECO:0007669"/>
    <property type="project" value="InterPro"/>
</dbReference>
<evidence type="ECO:0000313" key="2">
    <source>
        <dbReference type="Ensembl" id="ENSMALP00000007576.1"/>
    </source>
</evidence>
<name>A0A3Q3Q9P8_MONAL</name>
<sequence>MDGLTTNGVLVMHPAGEFVSEPAPGVWREISVCGNVFALRETRSAQQRGKLLSLLKVLTELSSAIL</sequence>
<evidence type="ECO:0000313" key="3">
    <source>
        <dbReference type="Proteomes" id="UP000261600"/>
    </source>
</evidence>
<dbReference type="AlphaFoldDB" id="A0A3Q3Q9P8"/>
<dbReference type="GO" id="GO:0061630">
    <property type="term" value="F:ubiquitin protein ligase activity"/>
    <property type="evidence" value="ECO:0007669"/>
    <property type="project" value="InterPro"/>
</dbReference>
<dbReference type="Ensembl" id="ENSMALT00000007739.1">
    <property type="protein sequence ID" value="ENSMALP00000007576.1"/>
    <property type="gene ID" value="ENSMALG00000005390.1"/>
</dbReference>
<dbReference type="InterPro" id="IPR048334">
    <property type="entry name" value="Pellino_FHA"/>
</dbReference>
<dbReference type="Proteomes" id="UP000261600">
    <property type="component" value="Unplaced"/>
</dbReference>
<dbReference type="Pfam" id="PF04710">
    <property type="entry name" value="Pellino_FHA"/>
    <property type="match status" value="1"/>
</dbReference>